<organism evidence="15 16">
    <name type="scientific">Dehalogenimonas etheniformans</name>
    <dbReference type="NCBI Taxonomy" id="1536648"/>
    <lineage>
        <taxon>Bacteria</taxon>
        <taxon>Bacillati</taxon>
        <taxon>Chloroflexota</taxon>
        <taxon>Dehalococcoidia</taxon>
        <taxon>Dehalococcoidales</taxon>
        <taxon>Dehalococcoidaceae</taxon>
        <taxon>Dehalogenimonas</taxon>
    </lineage>
</organism>
<dbReference type="InterPro" id="IPR006171">
    <property type="entry name" value="TOPRIM_dom"/>
</dbReference>
<proteinExistence type="inferred from homology"/>
<dbReference type="PIRSF" id="PIRSF002811">
    <property type="entry name" value="DnaG"/>
    <property type="match status" value="1"/>
</dbReference>
<dbReference type="Gene3D" id="3.90.980.10">
    <property type="entry name" value="DNA primase, catalytic core, N-terminal domain"/>
    <property type="match status" value="1"/>
</dbReference>
<keyword evidence="7 14" id="KW-0863">Zinc-finger</keyword>
<keyword evidence="9" id="KW-0460">Magnesium</keyword>
<evidence type="ECO:0000256" key="9">
    <source>
        <dbReference type="ARBA" id="ARBA00022842"/>
    </source>
</evidence>
<dbReference type="AlphaFoldDB" id="A0A2P5P9J8"/>
<keyword evidence="5 12" id="KW-0235">DNA replication</keyword>
<comment type="caution">
    <text evidence="15">The sequence shown here is derived from an EMBL/GenBank/DDBJ whole genome shotgun (WGS) entry which is preliminary data.</text>
</comment>
<keyword evidence="8 13" id="KW-0862">Zinc</keyword>
<comment type="subunit">
    <text evidence="12">Monomer. Interacts with DnaB.</text>
</comment>
<dbReference type="CDD" id="cd03364">
    <property type="entry name" value="TOPRIM_DnaG_primases"/>
    <property type="match status" value="1"/>
</dbReference>
<dbReference type="PANTHER" id="PTHR30313">
    <property type="entry name" value="DNA PRIMASE"/>
    <property type="match status" value="1"/>
</dbReference>
<dbReference type="GO" id="GO:0003899">
    <property type="term" value="F:DNA-directed RNA polymerase activity"/>
    <property type="evidence" value="ECO:0007669"/>
    <property type="project" value="UniProtKB-UniRule"/>
</dbReference>
<keyword evidence="4 12" id="KW-0548">Nucleotidyltransferase</keyword>
<evidence type="ECO:0000256" key="7">
    <source>
        <dbReference type="ARBA" id="ARBA00022771"/>
    </source>
</evidence>
<dbReference type="SUPFAM" id="SSF56731">
    <property type="entry name" value="DNA primase core"/>
    <property type="match status" value="1"/>
</dbReference>
<gene>
    <name evidence="12" type="primary">dnaG</name>
    <name evidence="15" type="ORF">JP09_003745</name>
</gene>
<comment type="cofactor">
    <cofactor evidence="13 14">
        <name>Zn(2+)</name>
        <dbReference type="ChEBI" id="CHEBI:29105"/>
    </cofactor>
    <text evidence="13 14">Binds 1 zinc ion per monomer.</text>
</comment>
<dbReference type="InterPro" id="IPR013264">
    <property type="entry name" value="DNAG_N"/>
</dbReference>
<dbReference type="Pfam" id="PF01807">
    <property type="entry name" value="Zn_ribbon_DnaG"/>
    <property type="match status" value="1"/>
</dbReference>
<evidence type="ECO:0000256" key="10">
    <source>
        <dbReference type="ARBA" id="ARBA00023125"/>
    </source>
</evidence>
<reference evidence="15 16" key="1">
    <citation type="journal article" date="2017" name="ISME J.">
        <title>Grape pomace compost harbors organohalide-respiring Dehalogenimonas species with novel reductive dehalogenase genes.</title>
        <authorList>
            <person name="Yang Y."/>
            <person name="Higgins S.A."/>
            <person name="Yan J."/>
            <person name="Simsir B."/>
            <person name="Chourey K."/>
            <person name="Iyer R."/>
            <person name="Hettich R.L."/>
            <person name="Baldwin B."/>
            <person name="Ogles D.M."/>
            <person name="Loffler F.E."/>
        </authorList>
    </citation>
    <scope>NUCLEOTIDE SEQUENCE [LARGE SCALE GENOMIC DNA]</scope>
    <source>
        <strain evidence="15 16">GP</strain>
    </source>
</reference>
<dbReference type="Gene3D" id="3.90.580.10">
    <property type="entry name" value="Zinc finger, CHC2-type domain"/>
    <property type="match status" value="1"/>
</dbReference>
<keyword evidence="11 12" id="KW-0804">Transcription</keyword>
<dbReference type="InterPro" id="IPR036977">
    <property type="entry name" value="DNA_primase_Znf_CHC2"/>
</dbReference>
<feature type="zinc finger region" description="CHC2-type" evidence="14">
    <location>
        <begin position="34"/>
        <end position="59"/>
    </location>
</feature>
<keyword evidence="16" id="KW-1185">Reference proteome</keyword>
<name>A0A2P5P9J8_9CHLR</name>
<dbReference type="GO" id="GO:0005737">
    <property type="term" value="C:cytoplasm"/>
    <property type="evidence" value="ECO:0007669"/>
    <property type="project" value="TreeGrafter"/>
</dbReference>
<dbReference type="GO" id="GO:0003677">
    <property type="term" value="F:DNA binding"/>
    <property type="evidence" value="ECO:0007669"/>
    <property type="project" value="UniProtKB-KW"/>
</dbReference>
<evidence type="ECO:0000256" key="2">
    <source>
        <dbReference type="ARBA" id="ARBA00022515"/>
    </source>
</evidence>
<comment type="caution">
    <text evidence="12">Lacks conserved residue(s) required for the propagation of feature annotation.</text>
</comment>
<keyword evidence="3 12" id="KW-0808">Transferase</keyword>
<evidence type="ECO:0000313" key="15">
    <source>
        <dbReference type="EMBL" id="PPD58983.1"/>
    </source>
</evidence>
<keyword evidence="2 12" id="KW-0639">Primosome</keyword>
<evidence type="ECO:0000256" key="11">
    <source>
        <dbReference type="ARBA" id="ARBA00023163"/>
    </source>
</evidence>
<dbReference type="GO" id="GO:0000428">
    <property type="term" value="C:DNA-directed RNA polymerase complex"/>
    <property type="evidence" value="ECO:0007669"/>
    <property type="project" value="UniProtKB-KW"/>
</dbReference>
<dbReference type="HAMAP" id="MF_00974">
    <property type="entry name" value="DNA_primase_DnaG"/>
    <property type="match status" value="1"/>
</dbReference>
<dbReference type="InterPro" id="IPR034151">
    <property type="entry name" value="TOPRIM_DnaG_bac"/>
</dbReference>
<evidence type="ECO:0000256" key="14">
    <source>
        <dbReference type="PIRSR" id="PIRSR002811-1"/>
    </source>
</evidence>
<dbReference type="Pfam" id="PF10410">
    <property type="entry name" value="DnaB_bind"/>
    <property type="match status" value="1"/>
</dbReference>
<evidence type="ECO:0000256" key="1">
    <source>
        <dbReference type="ARBA" id="ARBA00022478"/>
    </source>
</evidence>
<dbReference type="SMART" id="SM00493">
    <property type="entry name" value="TOPRIM"/>
    <property type="match status" value="1"/>
</dbReference>
<keyword evidence="10 12" id="KW-0238">DNA-binding</keyword>
<accession>A0A2P5P9J8</accession>
<evidence type="ECO:0000256" key="13">
    <source>
        <dbReference type="PIRNR" id="PIRNR002811"/>
    </source>
</evidence>
<dbReference type="SMART" id="SM00400">
    <property type="entry name" value="ZnF_CHCC"/>
    <property type="match status" value="1"/>
</dbReference>
<comment type="catalytic activity">
    <reaction evidence="12">
        <text>ssDNA + n NTP = ssDNA/pppN(pN)n-1 hybrid + (n-1) diphosphate.</text>
        <dbReference type="EC" id="2.7.7.101"/>
    </reaction>
</comment>
<dbReference type="EMBL" id="JQAN02000006">
    <property type="protein sequence ID" value="PPD58983.1"/>
    <property type="molecule type" value="Genomic_DNA"/>
</dbReference>
<keyword evidence="6 13" id="KW-0479">Metal-binding</keyword>
<dbReference type="GO" id="GO:0008270">
    <property type="term" value="F:zinc ion binding"/>
    <property type="evidence" value="ECO:0007669"/>
    <property type="project" value="UniProtKB-KW"/>
</dbReference>
<evidence type="ECO:0000313" key="16">
    <source>
        <dbReference type="Proteomes" id="UP000235653"/>
    </source>
</evidence>
<dbReference type="EC" id="2.7.7.101" evidence="12"/>
<dbReference type="GO" id="GO:0006269">
    <property type="term" value="P:DNA replication, synthesis of primer"/>
    <property type="evidence" value="ECO:0007669"/>
    <property type="project" value="UniProtKB-UniRule"/>
</dbReference>
<dbReference type="SUPFAM" id="SSF57783">
    <property type="entry name" value="Zinc beta-ribbon"/>
    <property type="match status" value="1"/>
</dbReference>
<dbReference type="InterPro" id="IPR037068">
    <property type="entry name" value="DNA_primase_core_N_sf"/>
</dbReference>
<dbReference type="NCBIfam" id="TIGR01391">
    <property type="entry name" value="dnaG"/>
    <property type="match status" value="1"/>
</dbReference>
<dbReference type="InterPro" id="IPR002694">
    <property type="entry name" value="Znf_CHC2"/>
</dbReference>
<dbReference type="PANTHER" id="PTHR30313:SF2">
    <property type="entry name" value="DNA PRIMASE"/>
    <property type="match status" value="1"/>
</dbReference>
<dbReference type="Gene3D" id="3.40.1360.10">
    <property type="match status" value="1"/>
</dbReference>
<dbReference type="FunFam" id="3.90.980.10:FF:000001">
    <property type="entry name" value="DNA primase"/>
    <property type="match status" value="1"/>
</dbReference>
<evidence type="ECO:0000256" key="5">
    <source>
        <dbReference type="ARBA" id="ARBA00022705"/>
    </source>
</evidence>
<evidence type="ECO:0000256" key="4">
    <source>
        <dbReference type="ARBA" id="ARBA00022695"/>
    </source>
</evidence>
<keyword evidence="1 12" id="KW-0240">DNA-directed RNA polymerase</keyword>
<dbReference type="RefSeq" id="WP_102330469.1">
    <property type="nucleotide sequence ID" value="NZ_CP058566.2"/>
</dbReference>
<dbReference type="GO" id="GO:1990077">
    <property type="term" value="C:primosome complex"/>
    <property type="evidence" value="ECO:0007669"/>
    <property type="project" value="UniProtKB-KW"/>
</dbReference>
<dbReference type="InterPro" id="IPR019475">
    <property type="entry name" value="DNA_primase_DnaB-bd"/>
</dbReference>
<dbReference type="InterPro" id="IPR050219">
    <property type="entry name" value="DnaG_primase"/>
</dbReference>
<dbReference type="Pfam" id="PF13155">
    <property type="entry name" value="Toprim_2"/>
    <property type="match status" value="1"/>
</dbReference>
<dbReference type="PROSITE" id="PS50880">
    <property type="entry name" value="TOPRIM"/>
    <property type="match status" value="1"/>
</dbReference>
<dbReference type="InterPro" id="IPR030846">
    <property type="entry name" value="DnaG_bac"/>
</dbReference>
<comment type="similarity">
    <text evidence="12 13">Belongs to the DnaG primase family.</text>
</comment>
<dbReference type="Proteomes" id="UP000235653">
    <property type="component" value="Unassembled WGS sequence"/>
</dbReference>
<sequence length="588" mass="65076">MDVINEIKSRADIVELVSQYTTLARSGKSLKGLCPFHSEKHGSFFVYPESGTWHCFGACATGGDVFSFLMKKEGWSFSEALERLAEKYGVSLPSRFQSTPEAGHRSDLYAVNAAAAQYFHGLILNAPASEKARTYLQRRGVDSKSIADFQLGYALPEWQALKDHLNNAGYTDDLLTDAGLLGRSDSGRLYDRFRDQIIFPIADIKGRITGFGARVLDNSQPKYLNSPETPLFSKSSTLYGLNLAATAIRVVDTAVIVEGYIDTIISHQYGFTNTVASMGTAINDKQLNTLKKLSSNLILALDADVAGEEAMARCVPFENLLEREIRVVTAPQGLDPDEVIRADAEEWHRLIASATPIVDFVFERAIGSTDLHSAMGKADLVTKLLPVIAGINDPVRRAHYLALLAGRVGTTAADLQFSLLQLKLPQPGAKLAEPSRVIPLSSRAYQLEKHFLAILIKHPELKSACGGFREDYLNSIENREIYRHCLTSNDGTLLKEQLDPSVWECFENISAKPIPDDRLADRLQKCALHLEKEYLKSYASRISAILDTEGDKGSAVELLRYREQALSLASRLAELDKRENQKHRSPGR</sequence>
<dbReference type="Pfam" id="PF08275">
    <property type="entry name" value="DNAG_N"/>
    <property type="match status" value="1"/>
</dbReference>
<evidence type="ECO:0000256" key="3">
    <source>
        <dbReference type="ARBA" id="ARBA00022679"/>
    </source>
</evidence>
<evidence type="ECO:0000256" key="8">
    <source>
        <dbReference type="ARBA" id="ARBA00022833"/>
    </source>
</evidence>
<evidence type="ECO:0000256" key="6">
    <source>
        <dbReference type="ARBA" id="ARBA00022723"/>
    </source>
</evidence>
<evidence type="ECO:0000256" key="12">
    <source>
        <dbReference type="HAMAP-Rule" id="MF_00974"/>
    </source>
</evidence>
<comment type="function">
    <text evidence="12 13">RNA polymerase that catalyzes the synthesis of short RNA molecules used as primers for DNA polymerase during DNA replication.</text>
</comment>
<dbReference type="OrthoDB" id="9803773at2"/>
<protein>
    <recommendedName>
        <fullName evidence="12 13">DNA primase</fullName>
        <ecNumber evidence="12">2.7.7.101</ecNumber>
    </recommendedName>
</protein>
<dbReference type="InterPro" id="IPR006295">
    <property type="entry name" value="DNA_primase_DnaG"/>
</dbReference>